<protein>
    <submittedName>
        <fullName evidence="1">N4-gp56 family major capsid protein</fullName>
    </submittedName>
</protein>
<reference evidence="1" key="2">
    <citation type="journal article" date="2021" name="PeerJ">
        <title>Extensive microbial diversity within the chicken gut microbiome revealed by metagenomics and culture.</title>
        <authorList>
            <person name="Gilroy R."/>
            <person name="Ravi A."/>
            <person name="Getino M."/>
            <person name="Pursley I."/>
            <person name="Horton D.L."/>
            <person name="Alikhan N.F."/>
            <person name="Baker D."/>
            <person name="Gharbi K."/>
            <person name="Hall N."/>
            <person name="Watson M."/>
            <person name="Adriaenssens E.M."/>
            <person name="Foster-Nyarko E."/>
            <person name="Jarju S."/>
            <person name="Secka A."/>
            <person name="Antonio M."/>
            <person name="Oren A."/>
            <person name="Chaudhuri R.R."/>
            <person name="La Ragione R."/>
            <person name="Hildebrand F."/>
            <person name="Pallen M.J."/>
        </authorList>
    </citation>
    <scope>NUCLEOTIDE SEQUENCE</scope>
    <source>
        <strain evidence="1">ChiSxjej2B14-6234</strain>
    </source>
</reference>
<comment type="caution">
    <text evidence="1">The sequence shown here is derived from an EMBL/GenBank/DDBJ whole genome shotgun (WGS) entry which is preliminary data.</text>
</comment>
<dbReference type="EMBL" id="DVFJ01000017">
    <property type="protein sequence ID" value="HIQ71744.1"/>
    <property type="molecule type" value="Genomic_DNA"/>
</dbReference>
<proteinExistence type="predicted"/>
<evidence type="ECO:0000313" key="2">
    <source>
        <dbReference type="Proteomes" id="UP000886887"/>
    </source>
</evidence>
<reference evidence="1" key="1">
    <citation type="submission" date="2020-10" db="EMBL/GenBank/DDBJ databases">
        <authorList>
            <person name="Gilroy R."/>
        </authorList>
    </citation>
    <scope>NUCLEOTIDE SEQUENCE</scope>
    <source>
        <strain evidence="1">ChiSxjej2B14-6234</strain>
    </source>
</reference>
<gene>
    <name evidence="1" type="ORF">IAB73_06005</name>
</gene>
<dbReference type="AlphaFoldDB" id="A0A9D0Z9R6"/>
<dbReference type="NCBIfam" id="TIGR04387">
    <property type="entry name" value="capsid_maj_N4"/>
    <property type="match status" value="1"/>
</dbReference>
<organism evidence="1 2">
    <name type="scientific">Candidatus Onthenecus intestinigallinarum</name>
    <dbReference type="NCBI Taxonomy" id="2840875"/>
    <lineage>
        <taxon>Bacteria</taxon>
        <taxon>Bacillati</taxon>
        <taxon>Bacillota</taxon>
        <taxon>Clostridia</taxon>
        <taxon>Eubacteriales</taxon>
        <taxon>Candidatus Onthenecus</taxon>
    </lineage>
</organism>
<dbReference type="Proteomes" id="UP000886887">
    <property type="component" value="Unassembled WGS sequence"/>
</dbReference>
<dbReference type="Pfam" id="PF25209">
    <property type="entry name" value="Phage_capsid_4"/>
    <property type="match status" value="1"/>
</dbReference>
<evidence type="ECO:0000313" key="1">
    <source>
        <dbReference type="EMBL" id="HIQ71744.1"/>
    </source>
</evidence>
<accession>A0A9D0Z9R6</accession>
<name>A0A9D0Z9R6_9FIRM</name>
<sequence>MTYNANLTTSGGIAATAAKQFYDRRLLENMKPLLVHNQFAQKRPMPAHNGKTVEFRRWTPFGPLTEPLSEGEPPEGQTLDMSSLTVTVRQYGGFVTISDLLDLTAIDNVKNDAVDMMARQGALTLDTLAREELHTAASVIYAGGKTGRAELTAADKLTSLELRKAVRALKKVNAPMFHRGAKRGYYVALIGPDTEFDLMDDPTWLDVSRYQDKENVYFGEIGMLYGCKVICTSEAKVFQGAGAEGADVASTLVFGQNAYGAIDIDGGGNVQAKIKPAGSAGSQDPLDQTSTVGWKVMAYACKILQPAFIQRIESGFSL</sequence>